<comment type="function">
    <text evidence="8">An essential GTPase which binds GTP, GDP and possibly (p)ppGpp with moderate affinity, with high nucleotide exchange rates and a fairly low GTP hydrolysis rate. Plays a role in control of the cell cycle, stress response, ribosome biogenesis and in those bacteria that undergo differentiation, in morphogenesis control.</text>
</comment>
<feature type="binding site" evidence="8">
    <location>
        <position position="193"/>
    </location>
    <ligand>
        <name>Mg(2+)</name>
        <dbReference type="ChEBI" id="CHEBI:18420"/>
    </ligand>
</feature>
<dbReference type="GO" id="GO:0005525">
    <property type="term" value="F:GTP binding"/>
    <property type="evidence" value="ECO:0007669"/>
    <property type="project" value="UniProtKB-UniRule"/>
</dbReference>
<dbReference type="Pfam" id="PF01018">
    <property type="entry name" value="GTP1_OBG"/>
    <property type="match status" value="1"/>
</dbReference>
<evidence type="ECO:0000256" key="1">
    <source>
        <dbReference type="ARBA" id="ARBA00007699"/>
    </source>
</evidence>
<dbReference type="PROSITE" id="PS51883">
    <property type="entry name" value="OBG"/>
    <property type="match status" value="1"/>
</dbReference>
<comment type="subunit">
    <text evidence="8">Monomer.</text>
</comment>
<dbReference type="PROSITE" id="PS51710">
    <property type="entry name" value="G_OBG"/>
    <property type="match status" value="1"/>
</dbReference>
<sequence length="357" mass="38624">MKFVDEAFIDVAAGDGGNGCVSFRHEKYKEFGGPDGGDGGRGGHVFAVADPNLNTLVDFRYSRRHEAKRGEHGKGSDMFGAAGSDITLKMPVGTIISDADTGEVLFELLTPGEVITIAKGGDGGFGNMRFKSAINRAPRQKTPGWPGERRNLKLELKVLADVGLLGMPNAGKSTFIAAVSNARPKIADYPFTTLHPNLGVVRVGPEQSFVVADIPGLIEGASEGAGLGHQFLRHLQRTRLLLHVVDLAPFDEAVDPVAQAKAIVGELKKYDAGLYEKPRWLVLNKLDMVPSEERAARVKDFVKRFKWKGPVFEISALTREGCEPLVQSIFQHVHAQQLAQNAPAEVDPRFAGEPPRG</sequence>
<dbReference type="NCBIfam" id="NF008956">
    <property type="entry name" value="PRK12299.1"/>
    <property type="match status" value="1"/>
</dbReference>
<dbReference type="EMBL" id="RJVL01000001">
    <property type="protein sequence ID" value="ROR50756.1"/>
    <property type="molecule type" value="Genomic_DNA"/>
</dbReference>
<dbReference type="HAMAP" id="MF_01454">
    <property type="entry name" value="GTPase_Obg"/>
    <property type="match status" value="1"/>
</dbReference>
<dbReference type="InterPro" id="IPR036726">
    <property type="entry name" value="GTP1_OBG_dom_sf"/>
</dbReference>
<dbReference type="GO" id="GO:0000287">
    <property type="term" value="F:magnesium ion binding"/>
    <property type="evidence" value="ECO:0007669"/>
    <property type="project" value="InterPro"/>
</dbReference>
<dbReference type="PROSITE" id="PS00905">
    <property type="entry name" value="GTP1_OBG"/>
    <property type="match status" value="1"/>
</dbReference>
<dbReference type="NCBIfam" id="NF008954">
    <property type="entry name" value="PRK12296.1"/>
    <property type="match status" value="1"/>
</dbReference>
<dbReference type="NCBIfam" id="TIGR02729">
    <property type="entry name" value="Obg_CgtA"/>
    <property type="match status" value="1"/>
</dbReference>
<feature type="domain" description="OBG-type G" evidence="9">
    <location>
        <begin position="160"/>
        <end position="334"/>
    </location>
</feature>
<evidence type="ECO:0000256" key="7">
    <source>
        <dbReference type="ARBA" id="ARBA00023134"/>
    </source>
</evidence>
<protein>
    <recommendedName>
        <fullName evidence="8">GTPase Obg</fullName>
        <ecNumber evidence="8">3.6.5.-</ecNumber>
    </recommendedName>
    <alternativeName>
        <fullName evidence="8">GTP-binding protein Obg</fullName>
    </alternativeName>
</protein>
<dbReference type="GO" id="GO:0042254">
    <property type="term" value="P:ribosome biogenesis"/>
    <property type="evidence" value="ECO:0007669"/>
    <property type="project" value="UniProtKB-UniRule"/>
</dbReference>
<dbReference type="RefSeq" id="WP_012655754.1">
    <property type="nucleotide sequence ID" value="NZ_CP016278.1"/>
</dbReference>
<feature type="binding site" evidence="8">
    <location>
        <begin position="166"/>
        <end position="173"/>
    </location>
    <ligand>
        <name>GTP</name>
        <dbReference type="ChEBI" id="CHEBI:37565"/>
    </ligand>
</feature>
<dbReference type="Proteomes" id="UP000271868">
    <property type="component" value="Unassembled WGS sequence"/>
</dbReference>
<dbReference type="SUPFAM" id="SSF82051">
    <property type="entry name" value="Obg GTP-binding protein N-terminal domain"/>
    <property type="match status" value="1"/>
</dbReference>
<dbReference type="Gene3D" id="3.40.50.300">
    <property type="entry name" value="P-loop containing nucleotide triphosphate hydrolases"/>
    <property type="match status" value="1"/>
</dbReference>
<feature type="binding site" evidence="8">
    <location>
        <begin position="315"/>
        <end position="317"/>
    </location>
    <ligand>
        <name>GTP</name>
        <dbReference type="ChEBI" id="CHEBI:37565"/>
    </ligand>
</feature>
<dbReference type="EC" id="3.6.5.-" evidence="8"/>
<keyword evidence="7 8" id="KW-0342">GTP-binding</keyword>
<dbReference type="InterPro" id="IPR045086">
    <property type="entry name" value="OBG_GTPase"/>
</dbReference>
<evidence type="ECO:0000259" key="10">
    <source>
        <dbReference type="PROSITE" id="PS51883"/>
    </source>
</evidence>
<dbReference type="NCBIfam" id="NF008955">
    <property type="entry name" value="PRK12297.1"/>
    <property type="match status" value="1"/>
</dbReference>
<keyword evidence="4 8" id="KW-0547">Nucleotide-binding</keyword>
<comment type="cofactor">
    <cofactor evidence="8">
        <name>Mg(2+)</name>
        <dbReference type="ChEBI" id="CHEBI:18420"/>
    </cofactor>
</comment>
<keyword evidence="2 8" id="KW-0963">Cytoplasm</keyword>
<feature type="domain" description="Obg" evidence="10">
    <location>
        <begin position="1"/>
        <end position="159"/>
    </location>
</feature>
<dbReference type="InterPro" id="IPR014100">
    <property type="entry name" value="GTP-bd_Obg/CgtA"/>
</dbReference>
<accession>A0AAX1WZ74</accession>
<dbReference type="InterPro" id="IPR006074">
    <property type="entry name" value="GTP1-OBG_CS"/>
</dbReference>
<evidence type="ECO:0000313" key="12">
    <source>
        <dbReference type="Proteomes" id="UP000271868"/>
    </source>
</evidence>
<feature type="binding site" evidence="8">
    <location>
        <begin position="284"/>
        <end position="287"/>
    </location>
    <ligand>
        <name>GTP</name>
        <dbReference type="ChEBI" id="CHEBI:37565"/>
    </ligand>
</feature>
<organism evidence="11 12">
    <name type="scientific">Diaphorobacter nitroreducens</name>
    <dbReference type="NCBI Taxonomy" id="164759"/>
    <lineage>
        <taxon>Bacteria</taxon>
        <taxon>Pseudomonadati</taxon>
        <taxon>Pseudomonadota</taxon>
        <taxon>Betaproteobacteria</taxon>
        <taxon>Burkholderiales</taxon>
        <taxon>Comamonadaceae</taxon>
        <taxon>Diaphorobacter</taxon>
    </lineage>
</organism>
<name>A0AAX1WZ74_9BURK</name>
<dbReference type="InterPro" id="IPR006169">
    <property type="entry name" value="GTP1_OBG_dom"/>
</dbReference>
<dbReference type="GeneID" id="84682667"/>
<evidence type="ECO:0000259" key="9">
    <source>
        <dbReference type="PROSITE" id="PS51710"/>
    </source>
</evidence>
<comment type="similarity">
    <text evidence="1 8">Belongs to the TRAFAC class OBG-HflX-like GTPase superfamily. OBG GTPase family.</text>
</comment>
<dbReference type="GO" id="GO:0005737">
    <property type="term" value="C:cytoplasm"/>
    <property type="evidence" value="ECO:0007669"/>
    <property type="project" value="UniProtKB-SubCell"/>
</dbReference>
<evidence type="ECO:0000256" key="3">
    <source>
        <dbReference type="ARBA" id="ARBA00022723"/>
    </source>
</evidence>
<dbReference type="PANTHER" id="PTHR11702">
    <property type="entry name" value="DEVELOPMENTALLY REGULATED GTP-BINDING PROTEIN-RELATED"/>
    <property type="match status" value="1"/>
</dbReference>
<dbReference type="PRINTS" id="PR00326">
    <property type="entry name" value="GTP1OBG"/>
</dbReference>
<dbReference type="AlphaFoldDB" id="A0AAX1WZ74"/>
<keyword evidence="5 8" id="KW-0378">Hydrolase</keyword>
<keyword evidence="3 8" id="KW-0479">Metal-binding</keyword>
<feature type="binding site" evidence="8">
    <location>
        <begin position="213"/>
        <end position="216"/>
    </location>
    <ligand>
        <name>GTP</name>
        <dbReference type="ChEBI" id="CHEBI:37565"/>
    </ligand>
</feature>
<dbReference type="FunFam" id="2.70.210.12:FF:000001">
    <property type="entry name" value="GTPase Obg"/>
    <property type="match status" value="1"/>
</dbReference>
<gene>
    <name evidence="8" type="primary">obg</name>
    <name evidence="11" type="ORF">EDC60_0513</name>
</gene>
<dbReference type="Pfam" id="PF01926">
    <property type="entry name" value="MMR_HSR1"/>
    <property type="match status" value="1"/>
</dbReference>
<dbReference type="Gene3D" id="2.70.210.12">
    <property type="entry name" value="GTP1/OBG domain"/>
    <property type="match status" value="1"/>
</dbReference>
<dbReference type="GO" id="GO:0043022">
    <property type="term" value="F:ribosome binding"/>
    <property type="evidence" value="ECO:0007669"/>
    <property type="project" value="UniProtKB-ARBA"/>
</dbReference>
<comment type="subcellular location">
    <subcellularLocation>
        <location evidence="8">Cytoplasm</location>
    </subcellularLocation>
</comment>
<dbReference type="CDD" id="cd01898">
    <property type="entry name" value="Obg"/>
    <property type="match status" value="1"/>
</dbReference>
<evidence type="ECO:0000256" key="8">
    <source>
        <dbReference type="HAMAP-Rule" id="MF_01454"/>
    </source>
</evidence>
<dbReference type="PIRSF" id="PIRSF002401">
    <property type="entry name" value="GTP_bd_Obg/CgtA"/>
    <property type="match status" value="1"/>
</dbReference>
<dbReference type="PANTHER" id="PTHR11702:SF31">
    <property type="entry name" value="MITOCHONDRIAL RIBOSOME-ASSOCIATED GTPASE 2"/>
    <property type="match status" value="1"/>
</dbReference>
<dbReference type="GO" id="GO:0003924">
    <property type="term" value="F:GTPase activity"/>
    <property type="evidence" value="ECO:0007669"/>
    <property type="project" value="UniProtKB-UniRule"/>
</dbReference>
<evidence type="ECO:0000256" key="4">
    <source>
        <dbReference type="ARBA" id="ARBA00022741"/>
    </source>
</evidence>
<feature type="binding site" evidence="8">
    <location>
        <begin position="191"/>
        <end position="195"/>
    </location>
    <ligand>
        <name>GTP</name>
        <dbReference type="ChEBI" id="CHEBI:37565"/>
    </ligand>
</feature>
<evidence type="ECO:0000313" key="11">
    <source>
        <dbReference type="EMBL" id="ROR50756.1"/>
    </source>
</evidence>
<evidence type="ECO:0000256" key="2">
    <source>
        <dbReference type="ARBA" id="ARBA00022490"/>
    </source>
</evidence>
<reference evidence="11 12" key="1">
    <citation type="submission" date="2018-11" db="EMBL/GenBank/DDBJ databases">
        <title>Genomic Encyclopedia of Type Strains, Phase IV (KMG-IV): sequencing the most valuable type-strain genomes for metagenomic binning, comparative biology and taxonomic classification.</title>
        <authorList>
            <person name="Goeker M."/>
        </authorList>
    </citation>
    <scope>NUCLEOTIDE SEQUENCE [LARGE SCALE GENOMIC DNA]</scope>
    <source>
        <strain evidence="11 12">DSM 15985</strain>
    </source>
</reference>
<dbReference type="SUPFAM" id="SSF52540">
    <property type="entry name" value="P-loop containing nucleoside triphosphate hydrolases"/>
    <property type="match status" value="1"/>
</dbReference>
<keyword evidence="12" id="KW-1185">Reference proteome</keyword>
<feature type="binding site" evidence="8">
    <location>
        <position position="173"/>
    </location>
    <ligand>
        <name>Mg(2+)</name>
        <dbReference type="ChEBI" id="CHEBI:18420"/>
    </ligand>
</feature>
<keyword evidence="6 8" id="KW-0460">Magnesium</keyword>
<comment type="caution">
    <text evidence="11">The sequence shown here is derived from an EMBL/GenBank/DDBJ whole genome shotgun (WGS) entry which is preliminary data.</text>
</comment>
<dbReference type="InterPro" id="IPR031167">
    <property type="entry name" value="G_OBG"/>
</dbReference>
<dbReference type="InterPro" id="IPR027417">
    <property type="entry name" value="P-loop_NTPase"/>
</dbReference>
<evidence type="ECO:0000256" key="6">
    <source>
        <dbReference type="ARBA" id="ARBA00022842"/>
    </source>
</evidence>
<evidence type="ECO:0000256" key="5">
    <source>
        <dbReference type="ARBA" id="ARBA00022801"/>
    </source>
</evidence>
<dbReference type="SMR" id="A0AAX1WZ74"/>
<dbReference type="InterPro" id="IPR006073">
    <property type="entry name" value="GTP-bd"/>
</dbReference>
<proteinExistence type="inferred from homology"/>